<gene>
    <name evidence="1" type="ORF">TCLT_LOCUS17</name>
</gene>
<dbReference type="EMBL" id="UYYF01000001">
    <property type="protein sequence ID" value="VDM94800.1"/>
    <property type="molecule type" value="Genomic_DNA"/>
</dbReference>
<evidence type="ECO:0000313" key="2">
    <source>
        <dbReference type="Proteomes" id="UP000276776"/>
    </source>
</evidence>
<evidence type="ECO:0000313" key="3">
    <source>
        <dbReference type="WBParaSite" id="TCLT_0000001601-mRNA-1"/>
    </source>
</evidence>
<reference evidence="3" key="1">
    <citation type="submission" date="2017-02" db="UniProtKB">
        <authorList>
            <consortium name="WormBaseParasite"/>
        </authorList>
    </citation>
    <scope>IDENTIFICATION</scope>
</reference>
<sequence length="146" mass="16775">MIVLHLAQDRHSEEGSISEKRRCREWNSLQEKTGTAYTPAAGRCAKMVLAIPEMNCNKESKNRWVVGVCLMDGLQRTYVHTTFNHNLHWPNEFDFAIAAAVTLIAALTTRKRIFRGEMRESMLYFQIANRATGEENCYMLCHMSTC</sequence>
<protein>
    <submittedName>
        <fullName evidence="3">Lipoprotein signal peptidase</fullName>
    </submittedName>
</protein>
<accession>A0A0N5CJ28</accession>
<dbReference type="Proteomes" id="UP000276776">
    <property type="component" value="Unassembled WGS sequence"/>
</dbReference>
<dbReference type="WBParaSite" id="TCLT_0000001601-mRNA-1">
    <property type="protein sequence ID" value="TCLT_0000001601-mRNA-1"/>
    <property type="gene ID" value="TCLT_0000001601"/>
</dbReference>
<dbReference type="AlphaFoldDB" id="A0A0N5CJ28"/>
<name>A0A0N5CJ28_THECL</name>
<keyword evidence="2" id="KW-1185">Reference proteome</keyword>
<organism evidence="3">
    <name type="scientific">Thelazia callipaeda</name>
    <name type="common">Oriental eyeworm</name>
    <name type="synonym">Parasitic nematode</name>
    <dbReference type="NCBI Taxonomy" id="103827"/>
    <lineage>
        <taxon>Eukaryota</taxon>
        <taxon>Metazoa</taxon>
        <taxon>Ecdysozoa</taxon>
        <taxon>Nematoda</taxon>
        <taxon>Chromadorea</taxon>
        <taxon>Rhabditida</taxon>
        <taxon>Spirurina</taxon>
        <taxon>Spiruromorpha</taxon>
        <taxon>Thelazioidea</taxon>
        <taxon>Thelaziidae</taxon>
        <taxon>Thelazia</taxon>
    </lineage>
</organism>
<evidence type="ECO:0000313" key="1">
    <source>
        <dbReference type="EMBL" id="VDM94800.1"/>
    </source>
</evidence>
<reference evidence="1 2" key="2">
    <citation type="submission" date="2018-11" db="EMBL/GenBank/DDBJ databases">
        <authorList>
            <consortium name="Pathogen Informatics"/>
        </authorList>
    </citation>
    <scope>NUCLEOTIDE SEQUENCE [LARGE SCALE GENOMIC DNA]</scope>
</reference>
<proteinExistence type="predicted"/>